<dbReference type="InterPro" id="IPR011050">
    <property type="entry name" value="Pectin_lyase_fold/virulence"/>
</dbReference>
<dbReference type="InterPro" id="IPR012334">
    <property type="entry name" value="Pectin_lyas_fold"/>
</dbReference>
<evidence type="ECO:0000313" key="4">
    <source>
        <dbReference type="EMBL" id="ABU59773.1"/>
    </source>
</evidence>
<dbReference type="SMART" id="SM00710">
    <property type="entry name" value="PbH1"/>
    <property type="match status" value="19"/>
</dbReference>
<keyword evidence="1" id="KW-0677">Repeat</keyword>
<sequence length="1439" mass="147808">MSRFPSALALLVALLIMGSPLLVGPAASVRVAQAAGEFVVTTAEDADGTTCPVSTSGNPAAPDPTCSLRQAIKAANAAGGGTIKFNIPPSGPAFETNGLYRAIRIRVRYVYGPLPALEGNITIDGKSQELNWPSQANLIGPEIIIDGSELLDRSGIRLIGSGNVVREIAVVNFKSSSATPSFGQGVGIDVVSGSNHRIEGSYVGIDPVSPTLTLSGNGFAGIWVEQTAENTVIGGLRTDSSKANFISGNNLDGIVVQGTGTKIQGNFIGVGRLLSAETFPLRNLGAGIIVRYANGTIIGATPTEPDPAYGNVIAGNNNFGIVINGGTNTQITGNYIGLGSNVSSALIVPVPNVSGGIEVHSEEFPVNNIDIGLPSPDMTTNRLRNFIAGNTGPGITLRGDRLNNIRIVNNYIGLNDLGQPVSGTNNTGGGIVIERGARNITIGGATINKRNVISGNTGDGIVVRGRNPLLTTQNNTIIGNYIGTNVSGSLTGSGFANRSGIVIGDHSHNTVIGQPGAPNRIGFNLQYGVAITGTNILTTTLTDNAIVSNGLDGVYAVGAVNLSITGATTPTLIAGNGQNGVRIDGGQSITIQNATLSGNGDDGARLANVTQTTLRNVVAAQNDDGIDIAGAVETLIENSQANINRENGVRFTNGVTTTLTGLTFQQNQQNGLALTGVLTATQIESSQAISNTLNGFLVNGATDGMMMSSNTIIGNGAAGMALTLTPGVAPVRDVMVTGNMLDRNAFSSPAFGIQISGGTEVVTVTGNTVEGTRNGGGVLLPGANQMTLSGNVVRYNNGPGFRVESGSDRVILEGNDVVSNTVGIEVRSATTISTVVRFNSISLSGATGWGGTGSGVGVAVSDAQRTLIEGNSIVSNLGAGVHVSGAAAQTQVLDNFIVNNALGVLVGAPVGGPLTPPYPQQTRITGNSISGNGIPPDGPFPVDETLLGRGIVLNPETPTGGVAGHPNNDIDPPLQSSLRMSAAGVLTGQVNPVSAPGGCPSIGGARCLVQIFRPDQTMLDGQGQESVGETIVDATGAFTVTVGSIPRQLTLTATDPLSNTSRFAIFAPRPALSISAPQAQAADPGQIITYTHTLTNEGNIELQDVRILVTTSRGWENLSPPIAIQPSGSFSLAPGESRQVTVSVRVPTGGIPQAAPGTDLMTVRADGTTVSNGNTYTATTSLVNTTTVNARIYLELTPTFTEGRGNPGVTVPYSFQVRNTGNISATTGITATFDDLVFSVNWQRSLSTTSLTIPPGETRAFQLTVTVPPESANPISGTYADVTVAITPTVPLDPSQARTAKARTIVGQLSRAQMTPASAEKEGAPGETVTFLHEITNLGNGVDTFQVRGVPALGSQVRFTSLTSGVSINSEGRFTLNQGATAIIRVEVTVNPQLVNGNVENVFIELRDLNGNVIGGAFAQDRVRVVSAIRKVYLPLVVR</sequence>
<dbReference type="InterPro" id="IPR006626">
    <property type="entry name" value="PbH1"/>
</dbReference>
<dbReference type="OrthoDB" id="134520at2"/>
<evidence type="ECO:0000313" key="5">
    <source>
        <dbReference type="Proteomes" id="UP000000263"/>
    </source>
</evidence>
<dbReference type="STRING" id="383372.Rcas_3733"/>
<dbReference type="SUPFAM" id="SSF51126">
    <property type="entry name" value="Pectin lyase-like"/>
    <property type="match status" value="3"/>
</dbReference>
<dbReference type="SMART" id="SM00722">
    <property type="entry name" value="CASH"/>
    <property type="match status" value="2"/>
</dbReference>
<dbReference type="InterPro" id="IPR013783">
    <property type="entry name" value="Ig-like_fold"/>
</dbReference>
<dbReference type="Pfam" id="PF24346">
    <property type="entry name" value="DUF7507"/>
    <property type="match status" value="1"/>
</dbReference>
<dbReference type="InterPro" id="IPR026457">
    <property type="entry name" value="CSLREA_Nterm"/>
</dbReference>
<dbReference type="Gene3D" id="2.160.20.10">
    <property type="entry name" value="Single-stranded right-handed beta-helix, Pectin lyase-like"/>
    <property type="match status" value="3"/>
</dbReference>
<feature type="signal peptide" evidence="2">
    <location>
        <begin position="1"/>
        <end position="23"/>
    </location>
</feature>
<dbReference type="RefSeq" id="WP_012122196.1">
    <property type="nucleotide sequence ID" value="NC_009767.1"/>
</dbReference>
<dbReference type="eggNOG" id="COG1470">
    <property type="taxonomic scope" value="Bacteria"/>
</dbReference>
<dbReference type="PANTHER" id="PTHR22990:SF15">
    <property type="entry name" value="F-BOX ONLY PROTEIN 10"/>
    <property type="match status" value="1"/>
</dbReference>
<dbReference type="InterPro" id="IPR039448">
    <property type="entry name" value="Beta_helix"/>
</dbReference>
<dbReference type="InterPro" id="IPR055354">
    <property type="entry name" value="DUF7507"/>
</dbReference>
<organism evidence="4 5">
    <name type="scientific">Roseiflexus castenholzii (strain DSM 13941 / HLO8)</name>
    <dbReference type="NCBI Taxonomy" id="383372"/>
    <lineage>
        <taxon>Bacteria</taxon>
        <taxon>Bacillati</taxon>
        <taxon>Chloroflexota</taxon>
        <taxon>Chloroflexia</taxon>
        <taxon>Chloroflexales</taxon>
        <taxon>Roseiflexineae</taxon>
        <taxon>Roseiflexaceae</taxon>
        <taxon>Roseiflexus</taxon>
    </lineage>
</organism>
<dbReference type="Pfam" id="PF13229">
    <property type="entry name" value="Beta_helix"/>
    <property type="match status" value="2"/>
</dbReference>
<feature type="domain" description="Carbohydrate-binding/sugar hydrolysis" evidence="3">
    <location>
        <begin position="653"/>
        <end position="804"/>
    </location>
</feature>
<feature type="domain" description="Carbohydrate-binding/sugar hydrolysis" evidence="3">
    <location>
        <begin position="811"/>
        <end position="937"/>
    </location>
</feature>
<reference evidence="4 5" key="1">
    <citation type="submission" date="2007-08" db="EMBL/GenBank/DDBJ databases">
        <title>Complete sequence of Roseiflexus castenholzii DSM 13941.</title>
        <authorList>
            <consortium name="US DOE Joint Genome Institute"/>
            <person name="Copeland A."/>
            <person name="Lucas S."/>
            <person name="Lapidus A."/>
            <person name="Barry K."/>
            <person name="Glavina del Rio T."/>
            <person name="Dalin E."/>
            <person name="Tice H."/>
            <person name="Pitluck S."/>
            <person name="Thompson L.S."/>
            <person name="Brettin T."/>
            <person name="Bruce D."/>
            <person name="Detter J.C."/>
            <person name="Han C."/>
            <person name="Tapia R."/>
            <person name="Schmutz J."/>
            <person name="Larimer F."/>
            <person name="Land M."/>
            <person name="Hauser L."/>
            <person name="Kyrpides N."/>
            <person name="Mikhailova N."/>
            <person name="Bryant D.A."/>
            <person name="Hanada S."/>
            <person name="Tsukatani Y."/>
            <person name="Richardson P."/>
        </authorList>
    </citation>
    <scope>NUCLEOTIDE SEQUENCE [LARGE SCALE GENOMIC DNA]</scope>
    <source>
        <strain evidence="5">DSM 13941 / HLO8</strain>
    </source>
</reference>
<keyword evidence="2" id="KW-0732">Signal</keyword>
<dbReference type="KEGG" id="rca:Rcas_3733"/>
<dbReference type="InterPro" id="IPR051550">
    <property type="entry name" value="SCF-Subunits/Alg-Epimerases"/>
</dbReference>
<dbReference type="EMBL" id="CP000804">
    <property type="protein sequence ID" value="ABU59773.1"/>
    <property type="molecule type" value="Genomic_DNA"/>
</dbReference>
<dbReference type="HOGENOM" id="CLU_251946_0_0_0"/>
<protein>
    <submittedName>
        <fullName evidence="4">Conserved repeat domain</fullName>
    </submittedName>
</protein>
<accession>A7NQC7</accession>
<dbReference type="NCBIfam" id="TIGR04214">
    <property type="entry name" value="CSLREA_Nterm"/>
    <property type="match status" value="1"/>
</dbReference>
<evidence type="ECO:0000256" key="2">
    <source>
        <dbReference type="SAM" id="SignalP"/>
    </source>
</evidence>
<dbReference type="InterPro" id="IPR006633">
    <property type="entry name" value="Carb-bd_sugar_hydrolysis-dom"/>
</dbReference>
<dbReference type="Proteomes" id="UP000000263">
    <property type="component" value="Chromosome"/>
</dbReference>
<keyword evidence="5" id="KW-1185">Reference proteome</keyword>
<evidence type="ECO:0000259" key="3">
    <source>
        <dbReference type="SMART" id="SM00722"/>
    </source>
</evidence>
<feature type="chain" id="PRO_5002714184" evidence="2">
    <location>
        <begin position="24"/>
        <end position="1439"/>
    </location>
</feature>
<dbReference type="Gene3D" id="2.60.40.10">
    <property type="entry name" value="Immunoglobulins"/>
    <property type="match status" value="1"/>
</dbReference>
<dbReference type="PANTHER" id="PTHR22990">
    <property type="entry name" value="F-BOX ONLY PROTEIN"/>
    <property type="match status" value="1"/>
</dbReference>
<name>A7NQC7_ROSCS</name>
<proteinExistence type="predicted"/>
<gene>
    <name evidence="4" type="ordered locus">Rcas_3733</name>
</gene>
<evidence type="ECO:0000256" key="1">
    <source>
        <dbReference type="ARBA" id="ARBA00022737"/>
    </source>
</evidence>